<dbReference type="PANTHER" id="PTHR30222">
    <property type="entry name" value="SPERMIDINE/PUTRESCINE-BINDING PERIPLASMIC PROTEIN"/>
    <property type="match status" value="1"/>
</dbReference>
<dbReference type="RefSeq" id="WP_008738185.1">
    <property type="nucleotide sequence ID" value="NZ_CP004387.1"/>
</dbReference>
<dbReference type="OrthoDB" id="9769319at2"/>
<feature type="signal peptide" evidence="7">
    <location>
        <begin position="1"/>
        <end position="21"/>
    </location>
</feature>
<protein>
    <recommendedName>
        <fullName evidence="5">Putrescine-binding periplasmic protein</fullName>
    </recommendedName>
</protein>
<accession>A0A0B4XKR1</accession>
<dbReference type="PIRSF" id="PIRSF019574">
    <property type="entry name" value="Periplasmic_polyamine_BP"/>
    <property type="match status" value="1"/>
</dbReference>
<keyword evidence="9" id="KW-1185">Reference proteome</keyword>
<dbReference type="GO" id="GO:0042597">
    <property type="term" value="C:periplasmic space"/>
    <property type="evidence" value="ECO:0007669"/>
    <property type="project" value="UniProtKB-SubCell"/>
</dbReference>
<dbReference type="EMBL" id="CP004387">
    <property type="protein sequence ID" value="AJD47158.1"/>
    <property type="molecule type" value="Genomic_DNA"/>
</dbReference>
<feature type="binding site" evidence="6">
    <location>
        <position position="38"/>
    </location>
    <ligand>
        <name>spermidine</name>
        <dbReference type="ChEBI" id="CHEBI:57834"/>
    </ligand>
</feature>
<dbReference type="GO" id="GO:0019808">
    <property type="term" value="F:polyamine binding"/>
    <property type="evidence" value="ECO:0007669"/>
    <property type="project" value="InterPro"/>
</dbReference>
<proteinExistence type="inferred from homology"/>
<dbReference type="GO" id="GO:0015846">
    <property type="term" value="P:polyamine transport"/>
    <property type="evidence" value="ECO:0007669"/>
    <property type="project" value="InterPro"/>
</dbReference>
<dbReference type="Gene3D" id="3.40.190.10">
    <property type="entry name" value="Periplasmic binding protein-like II"/>
    <property type="match status" value="2"/>
</dbReference>
<evidence type="ECO:0000313" key="9">
    <source>
        <dbReference type="Proteomes" id="UP000006764"/>
    </source>
</evidence>
<evidence type="ECO:0000256" key="3">
    <source>
        <dbReference type="ARBA" id="ARBA00022729"/>
    </source>
</evidence>
<feature type="binding site" evidence="6">
    <location>
        <begin position="171"/>
        <end position="174"/>
    </location>
    <ligand>
        <name>spermidine</name>
        <dbReference type="ChEBI" id="CHEBI:57834"/>
    </ligand>
</feature>
<dbReference type="InterPro" id="IPR001188">
    <property type="entry name" value="Sperm_putr-bd"/>
</dbReference>
<dbReference type="InterPro" id="IPR006059">
    <property type="entry name" value="SBP"/>
</dbReference>
<evidence type="ECO:0000313" key="8">
    <source>
        <dbReference type="EMBL" id="AJD47158.1"/>
    </source>
</evidence>
<feature type="binding site" evidence="6">
    <location>
        <position position="330"/>
    </location>
    <ligand>
        <name>spermidine</name>
        <dbReference type="ChEBI" id="CHEBI:57834"/>
    </ligand>
</feature>
<dbReference type="HOGENOM" id="CLU_026974_1_3_6"/>
<evidence type="ECO:0000256" key="1">
    <source>
        <dbReference type="ARBA" id="ARBA00004418"/>
    </source>
</evidence>
<feature type="binding site" evidence="6">
    <location>
        <position position="88"/>
    </location>
    <ligand>
        <name>spermidine</name>
        <dbReference type="ChEBI" id="CHEBI:57834"/>
    </ligand>
</feature>
<dbReference type="STRING" id="391936.S7S_03680"/>
<dbReference type="AlphaFoldDB" id="A0A0B4XKR1"/>
<evidence type="ECO:0000256" key="2">
    <source>
        <dbReference type="ARBA" id="ARBA00022448"/>
    </source>
</evidence>
<evidence type="ECO:0000256" key="5">
    <source>
        <dbReference type="PIRNR" id="PIRNR019574"/>
    </source>
</evidence>
<dbReference type="PANTHER" id="PTHR30222:SF17">
    <property type="entry name" value="SPERMIDINE_PUTRESCINE-BINDING PERIPLASMIC PROTEIN"/>
    <property type="match status" value="1"/>
</dbReference>
<dbReference type="PROSITE" id="PS51257">
    <property type="entry name" value="PROKAR_LIPOPROTEIN"/>
    <property type="match status" value="1"/>
</dbReference>
<organism evidence="8 9">
    <name type="scientific">Isoalcanivorax pacificus W11-5</name>
    <dbReference type="NCBI Taxonomy" id="391936"/>
    <lineage>
        <taxon>Bacteria</taxon>
        <taxon>Pseudomonadati</taxon>
        <taxon>Pseudomonadota</taxon>
        <taxon>Gammaproteobacteria</taxon>
        <taxon>Oceanospirillales</taxon>
        <taxon>Alcanivoracaceae</taxon>
        <taxon>Isoalcanivorax</taxon>
    </lineage>
</organism>
<comment type="subcellular location">
    <subcellularLocation>
        <location evidence="1 5">Periplasm</location>
    </subcellularLocation>
</comment>
<name>A0A0B4XKR1_9GAMM</name>
<evidence type="ECO:0000256" key="4">
    <source>
        <dbReference type="ARBA" id="ARBA00022764"/>
    </source>
</evidence>
<comment type="function">
    <text evidence="5">Required for the activity of the bacterial periplasmic transport system of putrescine.</text>
</comment>
<reference evidence="8 9" key="1">
    <citation type="journal article" date="2012" name="J. Bacteriol.">
        <title>Genome sequence of an alkane-degrading bacterium, Alcanivorax pacificus type strain W11-5, isolated from deep sea sediment.</title>
        <authorList>
            <person name="Lai Q."/>
            <person name="Shao Z."/>
        </authorList>
    </citation>
    <scope>NUCLEOTIDE SEQUENCE [LARGE SCALE GENOMIC DNA]</scope>
    <source>
        <strain evidence="8 9">W11-5</strain>
    </source>
</reference>
<keyword evidence="2 5" id="KW-0813">Transport</keyword>
<sequence>MIRFAKGLLGPLLLGAAVALAGCSKGPEQVLYLYNWSEYMPQEVLDAFREETGIRVAYTTYDSNEAMYARLRLLDESNAYDLAVPSTYYVNKMRNEGLLQPVDKSKLTRFANLDPQLLNQGFDPENQYSVPYLWGSTGMAVNGAAVSTDGVTKWADLWDPKYKGRVLLTNDVREVFHIGLRVLGYSGNSTSEEEIAAAYEKLRELMPSVRAFNSDAPRMPYLEGEADIGLIWNGEAVMAQEELPELAYVYPEEGAVIWVDNFVIPKNARNVEAAHKFIDFVLQPEVAAQISEEIGYATPNLPARELLPPEVRENRTSYPTEEDLENAEFQSDVGEALLVYERYWELLKAGH</sequence>
<dbReference type="PRINTS" id="PR00909">
    <property type="entry name" value="SPERMDNBNDNG"/>
</dbReference>
<comment type="similarity">
    <text evidence="5">Belongs to the bacterial solute-binding protein PotD/PotF family.</text>
</comment>
<evidence type="ECO:0000256" key="7">
    <source>
        <dbReference type="SAM" id="SignalP"/>
    </source>
</evidence>
<dbReference type="Pfam" id="PF13416">
    <property type="entry name" value="SBP_bac_8"/>
    <property type="match status" value="1"/>
</dbReference>
<evidence type="ECO:0000256" key="6">
    <source>
        <dbReference type="PIRSR" id="PIRSR019574-1"/>
    </source>
</evidence>
<keyword evidence="4 5" id="KW-0574">Periplasm</keyword>
<gene>
    <name evidence="8" type="ORF">S7S_03680</name>
</gene>
<dbReference type="Proteomes" id="UP000006764">
    <property type="component" value="Chromosome"/>
</dbReference>
<dbReference type="SUPFAM" id="SSF53850">
    <property type="entry name" value="Periplasmic binding protein-like II"/>
    <property type="match status" value="1"/>
</dbReference>
<feature type="chain" id="PRO_5002097649" description="Putrescine-binding periplasmic protein" evidence="7">
    <location>
        <begin position="22"/>
        <end position="351"/>
    </location>
</feature>
<keyword evidence="3 7" id="KW-0732">Signal</keyword>
<dbReference type="KEGG" id="apac:S7S_03680"/>